<dbReference type="PANTHER" id="PTHR11516">
    <property type="entry name" value="PYRUVATE DEHYDROGENASE E1 COMPONENT, ALPHA SUBUNIT BACTERIAL AND ORGANELLAR"/>
    <property type="match status" value="1"/>
</dbReference>
<dbReference type="Gene3D" id="3.40.50.970">
    <property type="match status" value="1"/>
</dbReference>
<dbReference type="GO" id="GO:0004739">
    <property type="term" value="F:pyruvate dehydrogenase (acetyl-transferring) activity"/>
    <property type="evidence" value="ECO:0007669"/>
    <property type="project" value="UniProtKB-UniRule"/>
</dbReference>
<sequence>MATKTDVKTKFTKETYLYWYELMLLLRRFEEKAGQLYGMQKIRGFCHLYIGQEAIAAGAMTATKPDDKFITAYRDHALAIAKGMTPDECMAELYGKATGCSKGKGGSMHFFAPDKGFYGGHGIVGAQIGTGAGLAFAEQYKGTDSVALCFFGDGAARQGMLHETFNMAMLWKLPVIFICENNMYAMGTSVERTSNVLDIYKLANAYDMPSATIDGMSAEAVHEGVERAVKRARAGEGPTLLEIKTYRYRGHSMSDPAKYRTKEEVEEYKEKDPINQVLATIQKNKWATEAEIEAINEKVKQEVEHCVQFAEESPWPSDDELLKDVYVQQDYPFIVD</sequence>
<keyword evidence="7 8" id="KW-0670">Pyruvate</keyword>
<evidence type="ECO:0000313" key="11">
    <source>
        <dbReference type="Proteomes" id="UP000199045"/>
    </source>
</evidence>
<comment type="catalytic activity">
    <reaction evidence="8">
        <text>N(6)-[(R)-lipoyl]-L-lysyl-[protein] + pyruvate + H(+) = N(6)-[(R)-S(8)-acetyldihydrolipoyl]-L-lysyl-[protein] + CO2</text>
        <dbReference type="Rhea" id="RHEA:19189"/>
        <dbReference type="Rhea" id="RHEA-COMP:10474"/>
        <dbReference type="Rhea" id="RHEA-COMP:10478"/>
        <dbReference type="ChEBI" id="CHEBI:15361"/>
        <dbReference type="ChEBI" id="CHEBI:15378"/>
        <dbReference type="ChEBI" id="CHEBI:16526"/>
        <dbReference type="ChEBI" id="CHEBI:83099"/>
        <dbReference type="ChEBI" id="CHEBI:83111"/>
        <dbReference type="EC" id="1.2.4.1"/>
    </reaction>
</comment>
<dbReference type="CDD" id="cd02000">
    <property type="entry name" value="TPP_E1_PDC_ADC_BCADC"/>
    <property type="match status" value="1"/>
</dbReference>
<dbReference type="FunFam" id="3.40.50.970:FF:000013">
    <property type="entry name" value="Pyruvate dehydrogenase E1 component subunit alpha"/>
    <property type="match status" value="1"/>
</dbReference>
<organism evidence="10 11">
    <name type="scientific">Chitinophaga filiformis</name>
    <name type="common">Myxococcus filiformis</name>
    <name type="synonym">Flexibacter filiformis</name>
    <dbReference type="NCBI Taxonomy" id="104663"/>
    <lineage>
        <taxon>Bacteria</taxon>
        <taxon>Pseudomonadati</taxon>
        <taxon>Bacteroidota</taxon>
        <taxon>Chitinophagia</taxon>
        <taxon>Chitinophagales</taxon>
        <taxon>Chitinophagaceae</taxon>
        <taxon>Chitinophaga</taxon>
    </lineage>
</organism>
<evidence type="ECO:0000313" key="10">
    <source>
        <dbReference type="EMBL" id="SDH59871.1"/>
    </source>
</evidence>
<dbReference type="PANTHER" id="PTHR11516:SF60">
    <property type="entry name" value="PYRUVATE DEHYDROGENASE E1 COMPONENT SUBUNIT ALPHA"/>
    <property type="match status" value="1"/>
</dbReference>
<dbReference type="STRING" id="104663.SAMN04488121_11574"/>
<dbReference type="SUPFAM" id="SSF52518">
    <property type="entry name" value="Thiamin diphosphate-binding fold (THDP-binding)"/>
    <property type="match status" value="1"/>
</dbReference>
<evidence type="ECO:0000256" key="2">
    <source>
        <dbReference type="ARBA" id="ARBA00011870"/>
    </source>
</evidence>
<evidence type="ECO:0000256" key="7">
    <source>
        <dbReference type="ARBA" id="ARBA00023317"/>
    </source>
</evidence>
<name>A0A1G8DQP0_CHIFI</name>
<comment type="function">
    <text evidence="8">The pyruvate dehydrogenase complex catalyzes the overall conversion of pyruvate to acetyl-CoA and CO(2).</text>
</comment>
<dbReference type="InterPro" id="IPR029061">
    <property type="entry name" value="THDP-binding"/>
</dbReference>
<evidence type="ECO:0000256" key="3">
    <source>
        <dbReference type="ARBA" id="ARBA00012281"/>
    </source>
</evidence>
<dbReference type="GO" id="GO:0006086">
    <property type="term" value="P:pyruvate decarboxylation to acetyl-CoA"/>
    <property type="evidence" value="ECO:0007669"/>
    <property type="project" value="InterPro"/>
</dbReference>
<dbReference type="InterPro" id="IPR050642">
    <property type="entry name" value="PDH_E1_Alpha_Subunit"/>
</dbReference>
<comment type="subunit">
    <text evidence="2 8">Heterodimer of an alpha and a beta chain.</text>
</comment>
<dbReference type="NCBIfam" id="TIGR03182">
    <property type="entry name" value="PDH_E1_alph_y"/>
    <property type="match status" value="1"/>
</dbReference>
<keyword evidence="6 8" id="KW-0786">Thiamine pyrophosphate</keyword>
<feature type="domain" description="Dehydrogenase E1 component" evidence="9">
    <location>
        <begin position="23"/>
        <end position="316"/>
    </location>
</feature>
<gene>
    <name evidence="8" type="primary">pdhA</name>
    <name evidence="10" type="ORF">SAMN04488121_11574</name>
</gene>
<dbReference type="EMBL" id="FNBN01000015">
    <property type="protein sequence ID" value="SDH59871.1"/>
    <property type="molecule type" value="Genomic_DNA"/>
</dbReference>
<evidence type="ECO:0000256" key="4">
    <source>
        <dbReference type="ARBA" id="ARBA00014159"/>
    </source>
</evidence>
<evidence type="ECO:0000256" key="6">
    <source>
        <dbReference type="ARBA" id="ARBA00023052"/>
    </source>
</evidence>
<dbReference type="AlphaFoldDB" id="A0A1G8DQP0"/>
<dbReference type="RefSeq" id="WP_089838783.1">
    <property type="nucleotide sequence ID" value="NZ_FNBN01000015.1"/>
</dbReference>
<dbReference type="Pfam" id="PF00676">
    <property type="entry name" value="E1_dh"/>
    <property type="match status" value="1"/>
</dbReference>
<evidence type="ECO:0000256" key="1">
    <source>
        <dbReference type="ARBA" id="ARBA00001964"/>
    </source>
</evidence>
<accession>A0A1G8DQP0</accession>
<evidence type="ECO:0000256" key="5">
    <source>
        <dbReference type="ARBA" id="ARBA00023002"/>
    </source>
</evidence>
<comment type="cofactor">
    <cofactor evidence="1 8">
        <name>thiamine diphosphate</name>
        <dbReference type="ChEBI" id="CHEBI:58937"/>
    </cofactor>
</comment>
<dbReference type="EC" id="1.2.4.1" evidence="3 8"/>
<dbReference type="InterPro" id="IPR001017">
    <property type="entry name" value="DH_E1"/>
</dbReference>
<dbReference type="OrthoDB" id="9769337at2"/>
<reference evidence="10 11" key="1">
    <citation type="submission" date="2016-10" db="EMBL/GenBank/DDBJ databases">
        <authorList>
            <person name="de Groot N.N."/>
        </authorList>
    </citation>
    <scope>NUCLEOTIDE SEQUENCE [LARGE SCALE GENOMIC DNA]</scope>
    <source>
        <strain evidence="10 11">DSM 527</strain>
    </source>
</reference>
<evidence type="ECO:0000256" key="8">
    <source>
        <dbReference type="RuleBase" id="RU361139"/>
    </source>
</evidence>
<evidence type="ECO:0000259" key="9">
    <source>
        <dbReference type="Pfam" id="PF00676"/>
    </source>
</evidence>
<keyword evidence="5 8" id="KW-0560">Oxidoreductase</keyword>
<protein>
    <recommendedName>
        <fullName evidence="4 8">Pyruvate dehydrogenase E1 component subunit alpha</fullName>
        <ecNumber evidence="3 8">1.2.4.1</ecNumber>
    </recommendedName>
</protein>
<dbReference type="InterPro" id="IPR017597">
    <property type="entry name" value="Pyrv_DH_E1_asu_subgrp-y"/>
</dbReference>
<proteinExistence type="predicted"/>
<dbReference type="Proteomes" id="UP000199045">
    <property type="component" value="Unassembled WGS sequence"/>
</dbReference>